<dbReference type="Proteomes" id="UP000046680">
    <property type="component" value="Unassembled WGS sequence"/>
</dbReference>
<evidence type="ECO:0000313" key="2">
    <source>
        <dbReference type="Proteomes" id="UP000046680"/>
    </source>
</evidence>
<gene>
    <name evidence="1" type="ORF">ERS007657_00523</name>
</gene>
<evidence type="ECO:0000313" key="1">
    <source>
        <dbReference type="EMBL" id="CFR67509.1"/>
    </source>
</evidence>
<accession>A0A654TWT3</accession>
<sequence>MKGHVALVATGVGITEIFDDIARPLIGFG</sequence>
<organism evidence="1 2">
    <name type="scientific">Mycobacterium tuberculosis</name>
    <dbReference type="NCBI Taxonomy" id="1773"/>
    <lineage>
        <taxon>Bacteria</taxon>
        <taxon>Bacillati</taxon>
        <taxon>Actinomycetota</taxon>
        <taxon>Actinomycetes</taxon>
        <taxon>Mycobacteriales</taxon>
        <taxon>Mycobacteriaceae</taxon>
        <taxon>Mycobacterium</taxon>
        <taxon>Mycobacterium tuberculosis complex</taxon>
    </lineage>
</organism>
<reference evidence="1 2" key="1">
    <citation type="submission" date="2015-03" db="EMBL/GenBank/DDBJ databases">
        <authorList>
            <consortium name="Pathogen Informatics"/>
        </authorList>
    </citation>
    <scope>NUCLEOTIDE SEQUENCE [LARGE SCALE GENOMIC DNA]</scope>
    <source>
        <strain evidence="1 2">C09601061</strain>
    </source>
</reference>
<protein>
    <submittedName>
        <fullName evidence="1">Uncharacterized protein</fullName>
    </submittedName>
</protein>
<proteinExistence type="predicted"/>
<dbReference type="AlphaFoldDB" id="A0A654TWT3"/>
<name>A0A654TWT3_MYCTX</name>
<dbReference type="EMBL" id="CGCX01000116">
    <property type="protein sequence ID" value="CFR67509.1"/>
    <property type="molecule type" value="Genomic_DNA"/>
</dbReference>